<dbReference type="NCBIfam" id="NF047693">
    <property type="entry name" value="LIC11113_fam"/>
    <property type="match status" value="1"/>
</dbReference>
<proteinExistence type="predicted"/>
<dbReference type="EMBL" id="RQGD01000022">
    <property type="protein sequence ID" value="TGL60262.1"/>
    <property type="molecule type" value="Genomic_DNA"/>
</dbReference>
<gene>
    <name evidence="1" type="ORF">EHQ58_07115</name>
</gene>
<reference evidence="1" key="1">
    <citation type="journal article" date="2019" name="PLoS Negl. Trop. Dis.">
        <title>Revisiting the worldwide diversity of Leptospira species in the environment.</title>
        <authorList>
            <person name="Vincent A.T."/>
            <person name="Schiettekatte O."/>
            <person name="Bourhy P."/>
            <person name="Veyrier F.J."/>
            <person name="Picardeau M."/>
        </authorList>
    </citation>
    <scope>NUCLEOTIDE SEQUENCE [LARGE SCALE GENOMIC DNA]</scope>
    <source>
        <strain evidence="1">201702476</strain>
    </source>
</reference>
<name>A0A4R9K2L5_9LEPT</name>
<protein>
    <submittedName>
        <fullName evidence="1">Uncharacterized protein</fullName>
    </submittedName>
</protein>
<dbReference type="Proteomes" id="UP000297693">
    <property type="component" value="Unassembled WGS sequence"/>
</dbReference>
<evidence type="ECO:0000313" key="2">
    <source>
        <dbReference type="Proteomes" id="UP000297693"/>
    </source>
</evidence>
<sequence>MKLKLSLTLLLLFYGLTPGPILSKSTLPLLHEVLGDRNASKGSQQDMIHKYRSVNLPLSDASNCHLQKTRAISTVFYYGINCDGNLREGLIFFSRERRKDTIQDGFFRLLGVERIGKRDYIKISLNQSESKSLDNGGYASDIEFNYLKKPPSRLKVEKQEKIARDHLSNANLTYFRTIAFDENRRKEAPSGLEIFFDASCPLKFKEIDESFYWDNTISFVFEISCVKNSPYAILRVPGNKRNKLMASNHEAKTPEKGDSFLAKIKLRKITNEQAYWEDFKIYYE</sequence>
<dbReference type="AlphaFoldDB" id="A0A4R9K2L5"/>
<comment type="caution">
    <text evidence="1">The sequence shown here is derived from an EMBL/GenBank/DDBJ whole genome shotgun (WGS) entry which is preliminary data.</text>
</comment>
<accession>A0A4R9K2L5</accession>
<dbReference type="RefSeq" id="WP_167883562.1">
    <property type="nucleotide sequence ID" value="NZ_RQGD01000022.1"/>
</dbReference>
<keyword evidence="2" id="KW-1185">Reference proteome</keyword>
<evidence type="ECO:0000313" key="1">
    <source>
        <dbReference type="EMBL" id="TGL60262.1"/>
    </source>
</evidence>
<organism evidence="1 2">
    <name type="scientific">Leptospira ognonensis</name>
    <dbReference type="NCBI Taxonomy" id="2484945"/>
    <lineage>
        <taxon>Bacteria</taxon>
        <taxon>Pseudomonadati</taxon>
        <taxon>Spirochaetota</taxon>
        <taxon>Spirochaetia</taxon>
        <taxon>Leptospirales</taxon>
        <taxon>Leptospiraceae</taxon>
        <taxon>Leptospira</taxon>
    </lineage>
</organism>